<name>A0A7K1T139_9SPHI</name>
<evidence type="ECO:0000256" key="1">
    <source>
        <dbReference type="ARBA" id="ARBA00001946"/>
    </source>
</evidence>
<comment type="cofactor">
    <cofactor evidence="1 8">
        <name>Mg(2+)</name>
        <dbReference type="ChEBI" id="CHEBI:18420"/>
    </cofactor>
</comment>
<keyword evidence="5 8" id="KW-0378">Hydrolase</keyword>
<evidence type="ECO:0000256" key="4">
    <source>
        <dbReference type="ARBA" id="ARBA00022723"/>
    </source>
</evidence>
<comment type="function">
    <text evidence="8">Toxic component of a toxin-antitoxin (TA) system. An RNase.</text>
</comment>
<evidence type="ECO:0000256" key="3">
    <source>
        <dbReference type="ARBA" id="ARBA00022722"/>
    </source>
</evidence>
<reference evidence="10 11" key="1">
    <citation type="submission" date="2019-12" db="EMBL/GenBank/DDBJ databases">
        <title>Mucilaginibacter sp. HMF7410 genome sequencing and assembly.</title>
        <authorList>
            <person name="Kang H."/>
            <person name="Cha I."/>
            <person name="Kim H."/>
            <person name="Joh K."/>
        </authorList>
    </citation>
    <scope>NUCLEOTIDE SEQUENCE [LARGE SCALE GENOMIC DNA]</scope>
    <source>
        <strain evidence="10 11">HMF7410</strain>
    </source>
</reference>
<dbReference type="InterPro" id="IPR050556">
    <property type="entry name" value="Type_II_TA_system_RNase"/>
</dbReference>
<evidence type="ECO:0000256" key="6">
    <source>
        <dbReference type="ARBA" id="ARBA00022842"/>
    </source>
</evidence>
<organism evidence="10 11">
    <name type="scientific">Mucilaginibacter arboris</name>
    <dbReference type="NCBI Taxonomy" id="2682090"/>
    <lineage>
        <taxon>Bacteria</taxon>
        <taxon>Pseudomonadati</taxon>
        <taxon>Bacteroidota</taxon>
        <taxon>Sphingobacteriia</taxon>
        <taxon>Sphingobacteriales</taxon>
        <taxon>Sphingobacteriaceae</taxon>
        <taxon>Mucilaginibacter</taxon>
    </lineage>
</organism>
<dbReference type="GO" id="GO:0090729">
    <property type="term" value="F:toxin activity"/>
    <property type="evidence" value="ECO:0007669"/>
    <property type="project" value="UniProtKB-KW"/>
</dbReference>
<protein>
    <recommendedName>
        <fullName evidence="8">Ribonuclease VapC</fullName>
        <shortName evidence="8">RNase VapC</shortName>
        <ecNumber evidence="8">3.1.-.-</ecNumber>
    </recommendedName>
    <alternativeName>
        <fullName evidence="8">Toxin VapC</fullName>
    </alternativeName>
</protein>
<keyword evidence="6 8" id="KW-0460">Magnesium</keyword>
<dbReference type="InterPro" id="IPR002716">
    <property type="entry name" value="PIN_dom"/>
</dbReference>
<evidence type="ECO:0000259" key="9">
    <source>
        <dbReference type="Pfam" id="PF01850"/>
    </source>
</evidence>
<evidence type="ECO:0000256" key="8">
    <source>
        <dbReference type="HAMAP-Rule" id="MF_00265"/>
    </source>
</evidence>
<dbReference type="InterPro" id="IPR029060">
    <property type="entry name" value="PIN-like_dom_sf"/>
</dbReference>
<dbReference type="CDD" id="cd09881">
    <property type="entry name" value="PIN_VapC4-5_FitB-like"/>
    <property type="match status" value="1"/>
</dbReference>
<gene>
    <name evidence="8" type="primary">vapC</name>
    <name evidence="10" type="ORF">GO621_17315</name>
</gene>
<dbReference type="EMBL" id="WPIK01000021">
    <property type="protein sequence ID" value="MVN23286.1"/>
    <property type="molecule type" value="Genomic_DNA"/>
</dbReference>
<evidence type="ECO:0000256" key="2">
    <source>
        <dbReference type="ARBA" id="ARBA00022649"/>
    </source>
</evidence>
<keyword evidence="2 8" id="KW-1277">Toxin-antitoxin system</keyword>
<sequence length="123" mass="13775">MVVDTSIFVQHLRAKDKSATTLYQLINSNNLFISSVSLYELYMGATTPDKVKDIERIIEGLSILSFTGSVAIKAAQIYHQLKQSNQQIEFRDIFIAATCLVNNLPIATLNKKLFVRIVGLEVI</sequence>
<evidence type="ECO:0000256" key="5">
    <source>
        <dbReference type="ARBA" id="ARBA00022801"/>
    </source>
</evidence>
<proteinExistence type="inferred from homology"/>
<dbReference type="Gene3D" id="3.40.50.1010">
    <property type="entry name" value="5'-nuclease"/>
    <property type="match status" value="1"/>
</dbReference>
<dbReference type="PANTHER" id="PTHR33653:SF1">
    <property type="entry name" value="RIBONUCLEASE VAPC2"/>
    <property type="match status" value="1"/>
</dbReference>
<dbReference type="SUPFAM" id="SSF88723">
    <property type="entry name" value="PIN domain-like"/>
    <property type="match status" value="1"/>
</dbReference>
<dbReference type="Proteomes" id="UP000462014">
    <property type="component" value="Unassembled WGS sequence"/>
</dbReference>
<comment type="caution">
    <text evidence="10">The sequence shown here is derived from an EMBL/GenBank/DDBJ whole genome shotgun (WGS) entry which is preliminary data.</text>
</comment>
<evidence type="ECO:0000313" key="11">
    <source>
        <dbReference type="Proteomes" id="UP000462014"/>
    </source>
</evidence>
<comment type="similarity">
    <text evidence="7 8">Belongs to the PINc/VapC protein family.</text>
</comment>
<evidence type="ECO:0000313" key="10">
    <source>
        <dbReference type="EMBL" id="MVN23286.1"/>
    </source>
</evidence>
<dbReference type="EC" id="3.1.-.-" evidence="8"/>
<feature type="domain" description="PIN" evidence="9">
    <location>
        <begin position="1"/>
        <end position="116"/>
    </location>
</feature>
<dbReference type="Pfam" id="PF01850">
    <property type="entry name" value="PIN"/>
    <property type="match status" value="1"/>
</dbReference>
<dbReference type="RefSeq" id="WP_198170301.1">
    <property type="nucleotide sequence ID" value="NZ_WPIK01000021.1"/>
</dbReference>
<keyword evidence="8" id="KW-0800">Toxin</keyword>
<dbReference type="GO" id="GO:0000287">
    <property type="term" value="F:magnesium ion binding"/>
    <property type="evidence" value="ECO:0007669"/>
    <property type="project" value="UniProtKB-UniRule"/>
</dbReference>
<dbReference type="HAMAP" id="MF_00265">
    <property type="entry name" value="VapC_Nob1"/>
    <property type="match status" value="1"/>
</dbReference>
<dbReference type="GO" id="GO:0016787">
    <property type="term" value="F:hydrolase activity"/>
    <property type="evidence" value="ECO:0007669"/>
    <property type="project" value="UniProtKB-KW"/>
</dbReference>
<feature type="binding site" evidence="8">
    <location>
        <position position="4"/>
    </location>
    <ligand>
        <name>Mg(2+)</name>
        <dbReference type="ChEBI" id="CHEBI:18420"/>
    </ligand>
</feature>
<evidence type="ECO:0000256" key="7">
    <source>
        <dbReference type="ARBA" id="ARBA00038093"/>
    </source>
</evidence>
<keyword evidence="11" id="KW-1185">Reference proteome</keyword>
<keyword evidence="3 8" id="KW-0540">Nuclease</keyword>
<dbReference type="InterPro" id="IPR022907">
    <property type="entry name" value="VapC_family"/>
</dbReference>
<dbReference type="PANTHER" id="PTHR33653">
    <property type="entry name" value="RIBONUCLEASE VAPC2"/>
    <property type="match status" value="1"/>
</dbReference>
<dbReference type="GO" id="GO:0004540">
    <property type="term" value="F:RNA nuclease activity"/>
    <property type="evidence" value="ECO:0007669"/>
    <property type="project" value="InterPro"/>
</dbReference>
<accession>A0A7K1T139</accession>
<dbReference type="AlphaFoldDB" id="A0A7K1T139"/>
<feature type="binding site" evidence="8">
    <location>
        <position position="92"/>
    </location>
    <ligand>
        <name>Mg(2+)</name>
        <dbReference type="ChEBI" id="CHEBI:18420"/>
    </ligand>
</feature>
<keyword evidence="4 8" id="KW-0479">Metal-binding</keyword>